<sequence>MVKLSKINIWKLRITWKLLKSAIFIACVACFTWQSVSFFEVYLTYPTVTSIDLTFPDEFIKPAVTLCNYNPVRREKFCAEYPHLCETPNNLTEFCKEHPYFCTHNVSNLVDVLHNTLGPLRLSMSPPYDAATTFQHTSIGLEP</sequence>
<protein>
    <submittedName>
        <fullName evidence="13">Uncharacterized protein</fullName>
    </submittedName>
</protein>
<evidence type="ECO:0000256" key="2">
    <source>
        <dbReference type="ARBA" id="ARBA00007193"/>
    </source>
</evidence>
<evidence type="ECO:0000256" key="11">
    <source>
        <dbReference type="ARBA" id="ARBA00023303"/>
    </source>
</evidence>
<comment type="caution">
    <text evidence="13">The sequence shown here is derived from an EMBL/GenBank/DDBJ whole genome shotgun (WGS) entry which is preliminary data.</text>
</comment>
<dbReference type="Proteomes" id="UP000887013">
    <property type="component" value="Unassembled WGS sequence"/>
</dbReference>
<keyword evidence="3 12" id="KW-0813">Transport</keyword>
<evidence type="ECO:0000256" key="5">
    <source>
        <dbReference type="ARBA" id="ARBA00022692"/>
    </source>
</evidence>
<keyword evidence="8 12" id="KW-0406">Ion transport</keyword>
<comment type="similarity">
    <text evidence="2 12">Belongs to the amiloride-sensitive sodium channel (TC 1.A.6) family.</text>
</comment>
<evidence type="ECO:0000256" key="4">
    <source>
        <dbReference type="ARBA" id="ARBA00022461"/>
    </source>
</evidence>
<evidence type="ECO:0000256" key="9">
    <source>
        <dbReference type="ARBA" id="ARBA00023136"/>
    </source>
</evidence>
<keyword evidence="11 12" id="KW-0407">Ion channel</keyword>
<keyword evidence="6" id="KW-1133">Transmembrane helix</keyword>
<name>A0A8X6PG40_NEPPI</name>
<evidence type="ECO:0000313" key="13">
    <source>
        <dbReference type="EMBL" id="GFT69289.1"/>
    </source>
</evidence>
<proteinExistence type="inferred from homology"/>
<evidence type="ECO:0000256" key="3">
    <source>
        <dbReference type="ARBA" id="ARBA00022448"/>
    </source>
</evidence>
<dbReference type="GO" id="GO:0015280">
    <property type="term" value="F:ligand-gated sodium channel activity"/>
    <property type="evidence" value="ECO:0007669"/>
    <property type="project" value="TreeGrafter"/>
</dbReference>
<reference evidence="13" key="1">
    <citation type="submission" date="2020-08" db="EMBL/GenBank/DDBJ databases">
        <title>Multicomponent nature underlies the extraordinary mechanical properties of spider dragline silk.</title>
        <authorList>
            <person name="Kono N."/>
            <person name="Nakamura H."/>
            <person name="Mori M."/>
            <person name="Yoshida Y."/>
            <person name="Ohtoshi R."/>
            <person name="Malay A.D."/>
            <person name="Moran D.A.P."/>
            <person name="Tomita M."/>
            <person name="Numata K."/>
            <person name="Arakawa K."/>
        </authorList>
    </citation>
    <scope>NUCLEOTIDE SEQUENCE</scope>
</reference>
<evidence type="ECO:0000313" key="14">
    <source>
        <dbReference type="Proteomes" id="UP000887013"/>
    </source>
</evidence>
<organism evidence="13 14">
    <name type="scientific">Nephila pilipes</name>
    <name type="common">Giant wood spider</name>
    <name type="synonym">Nephila maculata</name>
    <dbReference type="NCBI Taxonomy" id="299642"/>
    <lineage>
        <taxon>Eukaryota</taxon>
        <taxon>Metazoa</taxon>
        <taxon>Ecdysozoa</taxon>
        <taxon>Arthropoda</taxon>
        <taxon>Chelicerata</taxon>
        <taxon>Arachnida</taxon>
        <taxon>Araneae</taxon>
        <taxon>Araneomorphae</taxon>
        <taxon>Entelegynae</taxon>
        <taxon>Araneoidea</taxon>
        <taxon>Nephilidae</taxon>
        <taxon>Nephila</taxon>
    </lineage>
</organism>
<dbReference type="AlphaFoldDB" id="A0A8X6PG40"/>
<evidence type="ECO:0000256" key="6">
    <source>
        <dbReference type="ARBA" id="ARBA00022989"/>
    </source>
</evidence>
<dbReference type="Pfam" id="PF00858">
    <property type="entry name" value="ASC"/>
    <property type="match status" value="1"/>
</dbReference>
<dbReference type="InterPro" id="IPR001873">
    <property type="entry name" value="ENaC"/>
</dbReference>
<keyword evidence="14" id="KW-1185">Reference proteome</keyword>
<evidence type="ECO:0000256" key="12">
    <source>
        <dbReference type="RuleBase" id="RU000679"/>
    </source>
</evidence>
<comment type="subcellular location">
    <subcellularLocation>
        <location evidence="1">Membrane</location>
        <topology evidence="1">Multi-pass membrane protein</topology>
    </subcellularLocation>
</comment>
<evidence type="ECO:0000256" key="7">
    <source>
        <dbReference type="ARBA" id="ARBA00023053"/>
    </source>
</evidence>
<keyword evidence="5 12" id="KW-0812">Transmembrane</keyword>
<gene>
    <name evidence="13" type="ORF">NPIL_364671</name>
</gene>
<keyword evidence="10 12" id="KW-0739">Sodium transport</keyword>
<evidence type="ECO:0000256" key="1">
    <source>
        <dbReference type="ARBA" id="ARBA00004141"/>
    </source>
</evidence>
<dbReference type="EMBL" id="BMAW01020676">
    <property type="protein sequence ID" value="GFT69289.1"/>
    <property type="molecule type" value="Genomic_DNA"/>
</dbReference>
<dbReference type="PANTHER" id="PTHR11690">
    <property type="entry name" value="AMILORIDE-SENSITIVE SODIUM CHANNEL-RELATED"/>
    <property type="match status" value="1"/>
</dbReference>
<keyword evidence="7" id="KW-0915">Sodium</keyword>
<dbReference type="OrthoDB" id="6423739at2759"/>
<evidence type="ECO:0000256" key="8">
    <source>
        <dbReference type="ARBA" id="ARBA00023065"/>
    </source>
</evidence>
<dbReference type="GO" id="GO:0005886">
    <property type="term" value="C:plasma membrane"/>
    <property type="evidence" value="ECO:0007669"/>
    <property type="project" value="TreeGrafter"/>
</dbReference>
<keyword evidence="4 12" id="KW-0894">Sodium channel</keyword>
<evidence type="ECO:0000256" key="10">
    <source>
        <dbReference type="ARBA" id="ARBA00023201"/>
    </source>
</evidence>
<accession>A0A8X6PG40</accession>
<keyword evidence="9" id="KW-0472">Membrane</keyword>